<gene>
    <name evidence="2" type="ORF">Tco_0858955</name>
</gene>
<reference evidence="2" key="1">
    <citation type="journal article" date="2022" name="Int. J. Mol. Sci.">
        <title>Draft Genome of Tanacetum Coccineum: Genomic Comparison of Closely Related Tanacetum-Family Plants.</title>
        <authorList>
            <person name="Yamashiro T."/>
            <person name="Shiraishi A."/>
            <person name="Nakayama K."/>
            <person name="Satake H."/>
        </authorList>
    </citation>
    <scope>NUCLEOTIDE SEQUENCE</scope>
</reference>
<dbReference type="EMBL" id="BQNB010013106">
    <property type="protein sequence ID" value="GJT11913.1"/>
    <property type="molecule type" value="Genomic_DNA"/>
</dbReference>
<dbReference type="Pfam" id="PF03732">
    <property type="entry name" value="Retrotrans_gag"/>
    <property type="match status" value="1"/>
</dbReference>
<keyword evidence="2" id="KW-0808">Transferase</keyword>
<feature type="domain" description="Retrotransposon gag" evidence="1">
    <location>
        <begin position="47"/>
        <end position="138"/>
    </location>
</feature>
<comment type="caution">
    <text evidence="2">The sequence shown here is derived from an EMBL/GenBank/DDBJ whole genome shotgun (WGS) entry which is preliminary data.</text>
</comment>
<evidence type="ECO:0000259" key="1">
    <source>
        <dbReference type="Pfam" id="PF03732"/>
    </source>
</evidence>
<sequence>MVQLLRQNCQFYGFKDEDANEHLDKYLSITQFIKQNRISQDIINLNLFLFFLTHKAESWFYTLKTHSIHTWEEMVSKFLSKYYPYSRALQLRRDILNFQQLPSESVFQAWERFKSCLQKCPDHRILLVGQIQTFYYGITMIDRDKIMVAAGGNIMRKTPQEAYDLIKNMTYHHFQWDAEVYYDTTTDRSAHYSKTTFASSEQVEVLENDTRYTIQVLTFNQVQVILHLFTILYSVKCEDEPSEVFQVQKSIYPLSGSPTPSSDSIIESLSLSLTPCGDSDLLLEETDEFLSLDNSIPPSIDNGIYDSEGDILFLEGLLNDEIPRDLPPFELNNDLEGDILFLEKLLEDDPLEAKNLKIDSFIRESTDTFFNGGYGNQIQSS</sequence>
<reference evidence="2" key="2">
    <citation type="submission" date="2022-01" db="EMBL/GenBank/DDBJ databases">
        <authorList>
            <person name="Yamashiro T."/>
            <person name="Shiraishi A."/>
            <person name="Satake H."/>
            <person name="Nakayama K."/>
        </authorList>
    </citation>
    <scope>NUCLEOTIDE SEQUENCE</scope>
</reference>
<dbReference type="InterPro" id="IPR005162">
    <property type="entry name" value="Retrotrans_gag_dom"/>
</dbReference>
<name>A0ABQ5BEM6_9ASTR</name>
<dbReference type="Proteomes" id="UP001151760">
    <property type="component" value="Unassembled WGS sequence"/>
</dbReference>
<keyword evidence="2" id="KW-0695">RNA-directed DNA polymerase</keyword>
<dbReference type="PANTHER" id="PTHR33223:SF11">
    <property type="entry name" value="ELEMENT PROTEIN, PUTATIVE-RELATED"/>
    <property type="match status" value="1"/>
</dbReference>
<keyword evidence="2" id="KW-0548">Nucleotidyltransferase</keyword>
<accession>A0ABQ5BEM6</accession>
<proteinExistence type="predicted"/>
<evidence type="ECO:0000313" key="3">
    <source>
        <dbReference type="Proteomes" id="UP001151760"/>
    </source>
</evidence>
<keyword evidence="3" id="KW-1185">Reference proteome</keyword>
<dbReference type="GO" id="GO:0003964">
    <property type="term" value="F:RNA-directed DNA polymerase activity"/>
    <property type="evidence" value="ECO:0007669"/>
    <property type="project" value="UniProtKB-KW"/>
</dbReference>
<evidence type="ECO:0000313" key="2">
    <source>
        <dbReference type="EMBL" id="GJT11913.1"/>
    </source>
</evidence>
<dbReference type="PANTHER" id="PTHR33223">
    <property type="entry name" value="CCHC-TYPE DOMAIN-CONTAINING PROTEIN"/>
    <property type="match status" value="1"/>
</dbReference>
<protein>
    <submittedName>
        <fullName evidence="2">Reverse transcriptase domain-containing protein</fullName>
    </submittedName>
</protein>
<organism evidence="2 3">
    <name type="scientific">Tanacetum coccineum</name>
    <dbReference type="NCBI Taxonomy" id="301880"/>
    <lineage>
        <taxon>Eukaryota</taxon>
        <taxon>Viridiplantae</taxon>
        <taxon>Streptophyta</taxon>
        <taxon>Embryophyta</taxon>
        <taxon>Tracheophyta</taxon>
        <taxon>Spermatophyta</taxon>
        <taxon>Magnoliopsida</taxon>
        <taxon>eudicotyledons</taxon>
        <taxon>Gunneridae</taxon>
        <taxon>Pentapetalae</taxon>
        <taxon>asterids</taxon>
        <taxon>campanulids</taxon>
        <taxon>Asterales</taxon>
        <taxon>Asteraceae</taxon>
        <taxon>Asteroideae</taxon>
        <taxon>Anthemideae</taxon>
        <taxon>Anthemidinae</taxon>
        <taxon>Tanacetum</taxon>
    </lineage>
</organism>